<comment type="cofactor">
    <cofactor evidence="6">
        <name>Zn(2+)</name>
        <dbReference type="ChEBI" id="CHEBI:29105"/>
    </cofactor>
    <text evidence="6">Binds 1 zinc ion per subunit.</text>
</comment>
<dbReference type="AlphaFoldDB" id="A0A7X4KB91"/>
<keyword evidence="3 6" id="KW-0378">Hydrolase</keyword>
<dbReference type="GO" id="GO:0046872">
    <property type="term" value="F:metal ion binding"/>
    <property type="evidence" value="ECO:0007669"/>
    <property type="project" value="UniProtKB-KW"/>
</dbReference>
<keyword evidence="7" id="KW-0472">Membrane</keyword>
<keyword evidence="7" id="KW-1133">Transmembrane helix</keyword>
<evidence type="ECO:0000313" key="11">
    <source>
        <dbReference type="Proteomes" id="UP000450012"/>
    </source>
</evidence>
<evidence type="ECO:0000256" key="7">
    <source>
        <dbReference type="SAM" id="Phobius"/>
    </source>
</evidence>
<gene>
    <name evidence="10" type="ORF">GTP45_13855</name>
</gene>
<keyword evidence="4 6" id="KW-0862">Zinc</keyword>
<evidence type="ECO:0000256" key="4">
    <source>
        <dbReference type="ARBA" id="ARBA00022833"/>
    </source>
</evidence>
<feature type="transmembrane region" description="Helical" evidence="7">
    <location>
        <begin position="289"/>
        <end position="307"/>
    </location>
</feature>
<reference evidence="10 11" key="1">
    <citation type="submission" date="2019-12" db="EMBL/GenBank/DDBJ databases">
        <title>Novel species isolated from a subtropical stream in China.</title>
        <authorList>
            <person name="Lu H."/>
        </authorList>
    </citation>
    <scope>NUCLEOTIDE SEQUENCE [LARGE SCALE GENOMIC DNA]</scope>
    <source>
        <strain evidence="10 11">FT55W</strain>
    </source>
</reference>
<dbReference type="InterPro" id="IPR001915">
    <property type="entry name" value="Peptidase_M48"/>
</dbReference>
<feature type="transmembrane region" description="Helical" evidence="7">
    <location>
        <begin position="75"/>
        <end position="99"/>
    </location>
</feature>
<protein>
    <submittedName>
        <fullName evidence="10">M48 family metalloprotease</fullName>
    </submittedName>
</protein>
<feature type="domain" description="CAAX prenyl protease 1 N-terminal" evidence="9">
    <location>
        <begin position="8"/>
        <end position="175"/>
    </location>
</feature>
<dbReference type="Pfam" id="PF16491">
    <property type="entry name" value="Peptidase_M48_N"/>
    <property type="match status" value="1"/>
</dbReference>
<evidence type="ECO:0000256" key="6">
    <source>
        <dbReference type="RuleBase" id="RU003983"/>
    </source>
</evidence>
<comment type="similarity">
    <text evidence="6">Belongs to the peptidase M48 family.</text>
</comment>
<evidence type="ECO:0000256" key="3">
    <source>
        <dbReference type="ARBA" id="ARBA00022801"/>
    </source>
</evidence>
<evidence type="ECO:0000313" key="10">
    <source>
        <dbReference type="EMBL" id="MYM67911.1"/>
    </source>
</evidence>
<dbReference type="InterPro" id="IPR032456">
    <property type="entry name" value="Peptidase_M48_N"/>
</dbReference>
<evidence type="ECO:0000259" key="9">
    <source>
        <dbReference type="Pfam" id="PF16491"/>
    </source>
</evidence>
<accession>A0A7X4KB91</accession>
<feature type="domain" description="Peptidase M48" evidence="8">
    <location>
        <begin position="187"/>
        <end position="372"/>
    </location>
</feature>
<dbReference type="Proteomes" id="UP000450012">
    <property type="component" value="Unassembled WGS sequence"/>
</dbReference>
<feature type="transmembrane region" description="Helical" evidence="7">
    <location>
        <begin position="119"/>
        <end position="140"/>
    </location>
</feature>
<keyword evidence="11" id="KW-1185">Reference proteome</keyword>
<keyword evidence="2" id="KW-0479">Metal-binding</keyword>
<name>A0A7X4KB91_9BURK</name>
<evidence type="ECO:0000256" key="1">
    <source>
        <dbReference type="ARBA" id="ARBA00022670"/>
    </source>
</evidence>
<dbReference type="EMBL" id="WWCK01000004">
    <property type="protein sequence ID" value="MYM67911.1"/>
    <property type="molecule type" value="Genomic_DNA"/>
</dbReference>
<evidence type="ECO:0000256" key="5">
    <source>
        <dbReference type="ARBA" id="ARBA00023049"/>
    </source>
</evidence>
<comment type="caution">
    <text evidence="10">The sequence shown here is derived from an EMBL/GenBank/DDBJ whole genome shotgun (WGS) entry which is preliminary data.</text>
</comment>
<dbReference type="GO" id="GO:0006508">
    <property type="term" value="P:proteolysis"/>
    <property type="evidence" value="ECO:0007669"/>
    <property type="project" value="UniProtKB-KW"/>
</dbReference>
<sequence>MPMFHAAASVPAYLAQLPPELRQRAADYTHGGHWIVLASAIVGVLINLAILRLGWLSRLRRHWERRGPRPWSASLVVFAAYFLLAWLLDLPWALYARWWREVRYGLSQQPAGAWLAESLISAAFSALLLGLVVMLLYALMRRSPRRWWLWSSLVSSGVLALAMLLAPAVIEPAFNHFQPLPAGSPRDAIAGLARQAGIGPERIVWYDGSKQSNQYTAHVSGLGASARVAVSDALLRQASTAELRAVVGHEIGHYVLHHTLWLTLGYAVLLTLAFGIAHWRLGPQDDPAGLPRLSILFTLCFLLLTPVTNSMTRLVENQADAYGLAHAQEADGMAIALLRSADYRAPEPGPLEEWLLYDHPSIAHRIQHALDWKAAAAAQAR</sequence>
<feature type="transmembrane region" description="Helical" evidence="7">
    <location>
        <begin position="147"/>
        <end position="170"/>
    </location>
</feature>
<keyword evidence="7" id="KW-0812">Transmembrane</keyword>
<evidence type="ECO:0000256" key="2">
    <source>
        <dbReference type="ARBA" id="ARBA00022723"/>
    </source>
</evidence>
<feature type="transmembrane region" description="Helical" evidence="7">
    <location>
        <begin position="32"/>
        <end position="55"/>
    </location>
</feature>
<keyword evidence="5 6" id="KW-0482">Metalloprotease</keyword>
<dbReference type="Gene3D" id="3.30.2010.10">
    <property type="entry name" value="Metalloproteases ('zincins'), catalytic domain"/>
    <property type="match status" value="1"/>
</dbReference>
<dbReference type="GO" id="GO:0004222">
    <property type="term" value="F:metalloendopeptidase activity"/>
    <property type="evidence" value="ECO:0007669"/>
    <property type="project" value="InterPro"/>
</dbReference>
<evidence type="ECO:0000259" key="8">
    <source>
        <dbReference type="Pfam" id="PF01435"/>
    </source>
</evidence>
<feature type="transmembrane region" description="Helical" evidence="7">
    <location>
        <begin position="259"/>
        <end position="277"/>
    </location>
</feature>
<dbReference type="RefSeq" id="WP_161014471.1">
    <property type="nucleotide sequence ID" value="NZ_WWCK01000004.1"/>
</dbReference>
<proteinExistence type="inferred from homology"/>
<organism evidence="10 11">
    <name type="scientific">Duganella rivi</name>
    <dbReference type="NCBI Taxonomy" id="2666083"/>
    <lineage>
        <taxon>Bacteria</taxon>
        <taxon>Pseudomonadati</taxon>
        <taxon>Pseudomonadota</taxon>
        <taxon>Betaproteobacteria</taxon>
        <taxon>Burkholderiales</taxon>
        <taxon>Oxalobacteraceae</taxon>
        <taxon>Telluria group</taxon>
        <taxon>Duganella</taxon>
    </lineage>
</organism>
<dbReference type="PANTHER" id="PTHR10120">
    <property type="entry name" value="CAAX PRENYL PROTEASE 1"/>
    <property type="match status" value="1"/>
</dbReference>
<keyword evidence="1 6" id="KW-0645">Protease</keyword>
<dbReference type="Pfam" id="PF01435">
    <property type="entry name" value="Peptidase_M48"/>
    <property type="match status" value="1"/>
</dbReference>